<dbReference type="GO" id="GO:0000266">
    <property type="term" value="P:mitochondrial fission"/>
    <property type="evidence" value="ECO:0007669"/>
    <property type="project" value="TreeGrafter"/>
</dbReference>
<reference evidence="5" key="2">
    <citation type="submission" date="2020-05" db="EMBL/GenBank/DDBJ databases">
        <authorList>
            <person name="Kim H.-S."/>
            <person name="Proctor R.H."/>
            <person name="Brown D.W."/>
        </authorList>
    </citation>
    <scope>NUCLEOTIDE SEQUENCE</scope>
    <source>
        <strain evidence="5">NRRL 22465</strain>
    </source>
</reference>
<dbReference type="InterPro" id="IPR027417">
    <property type="entry name" value="P-loop_NTPase"/>
</dbReference>
<dbReference type="Gene3D" id="3.40.50.300">
    <property type="entry name" value="P-loop containing nucleotide triphosphate hydrolases"/>
    <property type="match status" value="1"/>
</dbReference>
<dbReference type="PANTHER" id="PTHR11566:SF21">
    <property type="entry name" value="DYNAMIN RELATED PROTEIN 1, ISOFORM A"/>
    <property type="match status" value="1"/>
</dbReference>
<dbReference type="EMBL" id="JABEYC010000086">
    <property type="protein sequence ID" value="KAF4983038.1"/>
    <property type="molecule type" value="Genomic_DNA"/>
</dbReference>
<feature type="domain" description="GED" evidence="4">
    <location>
        <begin position="729"/>
        <end position="822"/>
    </location>
</feature>
<keyword evidence="6" id="KW-1185">Reference proteome</keyword>
<dbReference type="GO" id="GO:0003924">
    <property type="term" value="F:GTPase activity"/>
    <property type="evidence" value="ECO:0007669"/>
    <property type="project" value="InterPro"/>
</dbReference>
<dbReference type="Pfam" id="PF01031">
    <property type="entry name" value="Dynamin_M"/>
    <property type="match status" value="1"/>
</dbReference>
<feature type="region of interest" description="Disordered" evidence="3">
    <location>
        <begin position="1"/>
        <end position="108"/>
    </location>
</feature>
<dbReference type="PRINTS" id="PR00195">
    <property type="entry name" value="DYNAMIN"/>
</dbReference>
<dbReference type="GO" id="GO:0016020">
    <property type="term" value="C:membrane"/>
    <property type="evidence" value="ECO:0007669"/>
    <property type="project" value="TreeGrafter"/>
</dbReference>
<dbReference type="SMART" id="SM00053">
    <property type="entry name" value="DYNc"/>
    <property type="match status" value="1"/>
</dbReference>
<dbReference type="Proteomes" id="UP000635477">
    <property type="component" value="Unassembled WGS sequence"/>
</dbReference>
<name>A0A8H4XPX0_9HYPO</name>
<evidence type="ECO:0000256" key="2">
    <source>
        <dbReference type="ARBA" id="ARBA00023134"/>
    </source>
</evidence>
<keyword evidence="1" id="KW-0547">Nucleotide-binding</keyword>
<accession>A0A8H4XPX0</accession>
<dbReference type="InterPro" id="IPR000375">
    <property type="entry name" value="Dynamin_stalk"/>
</dbReference>
<comment type="caution">
    <text evidence="5">The sequence shown here is derived from an EMBL/GenBank/DDBJ whole genome shotgun (WGS) entry which is preliminary data.</text>
</comment>
<dbReference type="InterPro" id="IPR022812">
    <property type="entry name" value="Dynamin"/>
</dbReference>
<evidence type="ECO:0000313" key="5">
    <source>
        <dbReference type="EMBL" id="KAF4983038.1"/>
    </source>
</evidence>
<dbReference type="PROSITE" id="PS51388">
    <property type="entry name" value="GED"/>
    <property type="match status" value="1"/>
</dbReference>
<evidence type="ECO:0000259" key="4">
    <source>
        <dbReference type="PROSITE" id="PS51388"/>
    </source>
</evidence>
<dbReference type="GO" id="GO:0005739">
    <property type="term" value="C:mitochondrion"/>
    <property type="evidence" value="ECO:0007669"/>
    <property type="project" value="TreeGrafter"/>
</dbReference>
<dbReference type="InterPro" id="IPR045063">
    <property type="entry name" value="Dynamin_N"/>
</dbReference>
<dbReference type="GO" id="GO:0006897">
    <property type="term" value="P:endocytosis"/>
    <property type="evidence" value="ECO:0007669"/>
    <property type="project" value="TreeGrafter"/>
</dbReference>
<dbReference type="SUPFAM" id="SSF52540">
    <property type="entry name" value="P-loop containing nucleoside triphosphate hydrolases"/>
    <property type="match status" value="1"/>
</dbReference>
<dbReference type="GO" id="GO:0008017">
    <property type="term" value="F:microtubule binding"/>
    <property type="evidence" value="ECO:0007669"/>
    <property type="project" value="TreeGrafter"/>
</dbReference>
<dbReference type="Pfam" id="PF00350">
    <property type="entry name" value="Dynamin_N"/>
    <property type="match status" value="1"/>
</dbReference>
<dbReference type="CDD" id="cd08771">
    <property type="entry name" value="DLP_1"/>
    <property type="match status" value="1"/>
</dbReference>
<dbReference type="InterPro" id="IPR001401">
    <property type="entry name" value="Dynamin_GTPase"/>
</dbReference>
<evidence type="ECO:0000313" key="6">
    <source>
        <dbReference type="Proteomes" id="UP000635477"/>
    </source>
</evidence>
<dbReference type="OrthoDB" id="415706at2759"/>
<dbReference type="InterPro" id="IPR020850">
    <property type="entry name" value="GED_dom"/>
</dbReference>
<proteinExistence type="predicted"/>
<dbReference type="GO" id="GO:0048312">
    <property type="term" value="P:intracellular distribution of mitochondria"/>
    <property type="evidence" value="ECO:0007669"/>
    <property type="project" value="TreeGrafter"/>
</dbReference>
<reference evidence="5" key="1">
    <citation type="journal article" date="2020" name="BMC Genomics">
        <title>Correction to: Identification and distribution of gene clusters required for synthesis of sphingolipid metabolism inhibitors in diverse species of the filamentous fungus Fusarium.</title>
        <authorList>
            <person name="Kim H.S."/>
            <person name="Lohmar J.M."/>
            <person name="Busman M."/>
            <person name="Brown D.W."/>
            <person name="Naumann T.A."/>
            <person name="Divon H.H."/>
            <person name="Lysoe E."/>
            <person name="Uhlig S."/>
            <person name="Proctor R.H."/>
        </authorList>
    </citation>
    <scope>NUCLEOTIDE SEQUENCE</scope>
    <source>
        <strain evidence="5">NRRL 22465</strain>
    </source>
</reference>
<evidence type="ECO:0000256" key="1">
    <source>
        <dbReference type="ARBA" id="ARBA00022741"/>
    </source>
</evidence>
<keyword evidence="2" id="KW-0342">GTP-binding</keyword>
<organism evidence="5 6">
    <name type="scientific">Fusarium zealandicum</name>
    <dbReference type="NCBI Taxonomy" id="1053134"/>
    <lineage>
        <taxon>Eukaryota</taxon>
        <taxon>Fungi</taxon>
        <taxon>Dikarya</taxon>
        <taxon>Ascomycota</taxon>
        <taxon>Pezizomycotina</taxon>
        <taxon>Sordariomycetes</taxon>
        <taxon>Hypocreomycetidae</taxon>
        <taxon>Hypocreales</taxon>
        <taxon>Nectriaceae</taxon>
        <taxon>Fusarium</taxon>
        <taxon>Fusarium staphyleae species complex</taxon>
    </lineage>
</organism>
<feature type="compositionally biased region" description="Acidic residues" evidence="3">
    <location>
        <begin position="98"/>
        <end position="108"/>
    </location>
</feature>
<dbReference type="GO" id="GO:0016559">
    <property type="term" value="P:peroxisome fission"/>
    <property type="evidence" value="ECO:0007669"/>
    <property type="project" value="TreeGrafter"/>
</dbReference>
<dbReference type="PANTHER" id="PTHR11566">
    <property type="entry name" value="DYNAMIN"/>
    <property type="match status" value="1"/>
</dbReference>
<dbReference type="GO" id="GO:0005525">
    <property type="term" value="F:GTP binding"/>
    <property type="evidence" value="ECO:0007669"/>
    <property type="project" value="InterPro"/>
</dbReference>
<sequence>MAGQVDTFPQAPMTPPPTVVKLSSSYEKSDKASLGHSPADSGVWDLNGDPSKSPTPSPRVKITVDQHDADEQDPFRGNAQTVSTPKPSVKGDSGPDTADLEAVPEDPFDNQHNRILFDAIDKLQSVGSSDLSIPQLVIVGGQSSGKSSLLQSLTGIPFPVNSGCCTRWPTRIVSRRTKPGTKDSFRITIEPPEVRIPGMKPAPEDMGKFVPEEGEFLTKETFIETVNEVSHWMGISTGIGPNRKNFASEVLKVELSGPSRTYFSILDLPGTFRNSSKVNKEDPCQVEAMIIEYMKRRDSIVICVSDAPTDFYRQDAFTLATDHVDQQRLVGVFTKCDMIQNEPEAAKEVVSIATNDSSHDVGSLRKGWFLVRNRADKDGDSFDLRAAEKSLFDKAPWNIVPQNRLGSAALKAYLGEVLSSRIRACFPELCKGIRSRLDEKRSQRQSLGEPRETHSAKQQYAISAVSQFQKFAGLALDRPEGLPESVRGLRWEVSNLNRDFGQFMRSKGATWDFLDKDLDPYTEIVRSINPNAATEAPVAARMSTKESASLDEQFPHCSDVQDSGALIKSIEEHLDIYQAAQLPGVINPIVYHKVYQKQVAKWDKITQTHLARVIQAVVDCSVSILDLICPSNGDTNRLRQELENVLQTAYNSSCQEVESRRKHACDQETKCERLETTAPGFGQQIVAWRQLRFFKASRKTREVKEGNEELIEFIKYFDLVHPSLRENMIYDVHDVLKVYYKITMETFIRTITHSVVEDFISDENGPLKRLSSNWVLGLGEEELDALCREEEVTIMRRVELQSEIEKLEGALAIVDRARQQTAGLERV</sequence>
<protein>
    <recommendedName>
        <fullName evidence="4">GED domain-containing protein</fullName>
    </recommendedName>
</protein>
<dbReference type="AlphaFoldDB" id="A0A8H4XPX0"/>
<gene>
    <name evidence="5" type="ORF">FZEAL_1463</name>
</gene>
<dbReference type="GO" id="GO:0005874">
    <property type="term" value="C:microtubule"/>
    <property type="evidence" value="ECO:0007669"/>
    <property type="project" value="TreeGrafter"/>
</dbReference>
<evidence type="ECO:0000256" key="3">
    <source>
        <dbReference type="SAM" id="MobiDB-lite"/>
    </source>
</evidence>